<gene>
    <name evidence="7" type="ORF">AO440_000644</name>
</gene>
<dbReference type="SMART" id="SM01362">
    <property type="entry name" value="DUF663"/>
    <property type="match status" value="1"/>
</dbReference>
<dbReference type="GO" id="GO:0005730">
    <property type="term" value="C:nucleolus"/>
    <property type="evidence" value="ECO:0007669"/>
    <property type="project" value="UniProtKB-SubCell"/>
</dbReference>
<keyword evidence="3" id="KW-0539">Nucleus</keyword>
<protein>
    <submittedName>
        <fullName evidence="7">Ribosome biogenesis protein TSR1</fullName>
    </submittedName>
</protein>
<dbReference type="VEuPathDB" id="FungiDB:CAGL0D00880g"/>
<dbReference type="PANTHER" id="PTHR12858">
    <property type="entry name" value="RIBOSOME BIOGENESIS PROTEIN"/>
    <property type="match status" value="1"/>
</dbReference>
<dbReference type="VEuPathDB" id="FungiDB:GVI51_D00781"/>
<comment type="similarity">
    <text evidence="4">Belongs to the TRAFAC class translation factor GTPase superfamily. Bms1-like GTPase family. TSR1 subfamily.</text>
</comment>
<dbReference type="SMART" id="SM00785">
    <property type="entry name" value="AARP2CN"/>
    <property type="match status" value="1"/>
</dbReference>
<keyword evidence="2" id="KW-0690">Ribosome biogenesis</keyword>
<dbReference type="VEuPathDB" id="FungiDB:GWK60_D01001"/>
<dbReference type="EMBL" id="LLZZ01000130">
    <property type="protein sequence ID" value="KTB01705.1"/>
    <property type="molecule type" value="Genomic_DNA"/>
</dbReference>
<evidence type="ECO:0000256" key="5">
    <source>
        <dbReference type="SAM" id="MobiDB-lite"/>
    </source>
</evidence>
<dbReference type="GO" id="GO:0034511">
    <property type="term" value="F:U3 snoRNA binding"/>
    <property type="evidence" value="ECO:0007669"/>
    <property type="project" value="TreeGrafter"/>
</dbReference>
<dbReference type="Pfam" id="PF08142">
    <property type="entry name" value="AARP2CN"/>
    <property type="match status" value="1"/>
</dbReference>
<evidence type="ECO:0000313" key="8">
    <source>
        <dbReference type="Proteomes" id="UP000054886"/>
    </source>
</evidence>
<dbReference type="GO" id="GO:0000461">
    <property type="term" value="P:endonucleolytic cleavage to generate mature 3'-end of SSU-rRNA from (SSU-rRNA, 5.8S rRNA, LSU-rRNA)"/>
    <property type="evidence" value="ECO:0007669"/>
    <property type="project" value="EnsemblFungi"/>
</dbReference>
<dbReference type="PROSITE" id="PS51714">
    <property type="entry name" value="G_BMS1"/>
    <property type="match status" value="1"/>
</dbReference>
<dbReference type="OrthoDB" id="119302at2759"/>
<dbReference type="GO" id="GO:0030688">
    <property type="term" value="C:preribosome, small subunit precursor"/>
    <property type="evidence" value="ECO:0007669"/>
    <property type="project" value="EnsemblFungi"/>
</dbReference>
<dbReference type="PANTHER" id="PTHR12858:SF1">
    <property type="entry name" value="PRE-RRNA-PROCESSING PROTEIN TSR1 HOMOLOG"/>
    <property type="match status" value="1"/>
</dbReference>
<feature type="region of interest" description="Disordered" evidence="5">
    <location>
        <begin position="1"/>
        <end position="57"/>
    </location>
</feature>
<evidence type="ECO:0000256" key="1">
    <source>
        <dbReference type="ARBA" id="ARBA00004604"/>
    </source>
</evidence>
<evidence type="ECO:0000256" key="3">
    <source>
        <dbReference type="ARBA" id="ARBA00023242"/>
    </source>
</evidence>
<dbReference type="GO" id="GO:0003924">
    <property type="term" value="F:GTPase activity"/>
    <property type="evidence" value="ECO:0007669"/>
    <property type="project" value="TreeGrafter"/>
</dbReference>
<dbReference type="VEuPathDB" id="FungiDB:B1J91_D00880g"/>
<sequence length="806" mass="92226">MAGHSHRSSVKNGHKAFKSRHSSKNALKRANKGKVERESIGTGRPIKNASKLQRRNKAKQLRAQKILDTLQIRKLFEGSNGAEKIITVIPLTEDVDAHDIITKILSSADLDEQTLSQFVPQGMPNSAFVKDIHIKKFKSNLKFIVPDMSNFLNILDASKVADFTIFGLSGTSEVDSEFGEQVIRALELQGIASYIGVVSNLSQVHPKEKFQLDVKQSLESYFKHFFPNEDKIYNLEKPSDSLIALRTLCQKFPRGVTWRDNRGYMVANNIDFIDSETQPDVGDLVISGTVRGCGFNSDRLIHIPGLGDFQVNKIERIAASTRKTKKDADELDEISSLLENSFAATSEQDTLDEYAPVDMEFEDMSDEDEFEYSNLKAARYDDHGFLPGREQQSKKYKIPKGTSEYQAKWYLEDVVEVDDDEELEPDHEETAMDDMDMDEAVDEYAHEGFNDEMEDDFTDAKTTTEDLFVELSPEEEERQLREYRALEKEDREFPDEIELEPTQSAIEALKYYRGLKNLYNCVWDVEERDPRTPQEWNRLLRIGNYKNTKNRLQKEAVKTAQVVAGDRIKLHINFPKNLLSKVNDPSIISFPVYGLLRHEHKNAMVNFSIQRWEEYEDPVPSKETLLVQYGARRYAIQPLFSGDANSSNNVHKYDRFLHPETASVATCIAPVDFTQSPAIFFKPSSTDRKGIELVGQGTFMNADHTRVLAKRAILTGHPFRFHKKVVTVRYMFFRPEDVEWFKSIPLFTKTGRSGFIKESLGTHGYFKATFDGKLSAQDVVAMSLYKRMWPRPSIPWNGESIEEIQD</sequence>
<dbReference type="GO" id="GO:0043021">
    <property type="term" value="F:ribonucleoprotein complex binding"/>
    <property type="evidence" value="ECO:0007669"/>
    <property type="project" value="EnsemblFungi"/>
</dbReference>
<feature type="domain" description="Bms1-type G" evidence="6">
    <location>
        <begin position="82"/>
        <end position="254"/>
    </location>
</feature>
<dbReference type="OMA" id="MNLPRFK"/>
<proteinExistence type="inferred from homology"/>
<dbReference type="GO" id="GO:0005737">
    <property type="term" value="C:cytoplasm"/>
    <property type="evidence" value="ECO:0007669"/>
    <property type="project" value="EnsemblFungi"/>
</dbReference>
<accession>A0A0W0DC29</accession>
<dbReference type="GO" id="GO:0005525">
    <property type="term" value="F:GTP binding"/>
    <property type="evidence" value="ECO:0007669"/>
    <property type="project" value="TreeGrafter"/>
</dbReference>
<dbReference type="AlphaFoldDB" id="A0A0W0DC29"/>
<evidence type="ECO:0000313" key="7">
    <source>
        <dbReference type="EMBL" id="KTB01705.1"/>
    </source>
</evidence>
<name>A0A0W0DC29_CANGB</name>
<comment type="subcellular location">
    <subcellularLocation>
        <location evidence="1">Nucleus</location>
        <location evidence="1">Nucleolus</location>
    </subcellularLocation>
</comment>
<evidence type="ECO:0000259" key="6">
    <source>
        <dbReference type="PROSITE" id="PS51714"/>
    </source>
</evidence>
<dbReference type="Pfam" id="PF04950">
    <property type="entry name" value="RIBIOP_C"/>
    <property type="match status" value="1"/>
</dbReference>
<dbReference type="InterPro" id="IPR007034">
    <property type="entry name" value="BMS1_TSR1_C"/>
</dbReference>
<comment type="caution">
    <text evidence="7">The sequence shown here is derived from an EMBL/GenBank/DDBJ whole genome shotgun (WGS) entry which is preliminary data.</text>
</comment>
<evidence type="ECO:0000256" key="2">
    <source>
        <dbReference type="ARBA" id="ARBA00022517"/>
    </source>
</evidence>
<feature type="compositionally biased region" description="Basic residues" evidence="5">
    <location>
        <begin position="1"/>
        <end position="32"/>
    </location>
</feature>
<dbReference type="InterPro" id="IPR030387">
    <property type="entry name" value="G_Bms1/Tsr1_dom"/>
</dbReference>
<dbReference type="Proteomes" id="UP000054886">
    <property type="component" value="Unassembled WGS sequence"/>
</dbReference>
<evidence type="ECO:0000256" key="4">
    <source>
        <dbReference type="ARBA" id="ARBA00038288"/>
    </source>
</evidence>
<dbReference type="InterPro" id="IPR012948">
    <property type="entry name" value="AARP2CN"/>
</dbReference>
<organism evidence="7 8">
    <name type="scientific">Candida glabrata</name>
    <name type="common">Yeast</name>
    <name type="synonym">Torulopsis glabrata</name>
    <dbReference type="NCBI Taxonomy" id="5478"/>
    <lineage>
        <taxon>Eukaryota</taxon>
        <taxon>Fungi</taxon>
        <taxon>Dikarya</taxon>
        <taxon>Ascomycota</taxon>
        <taxon>Saccharomycotina</taxon>
        <taxon>Saccharomycetes</taxon>
        <taxon>Saccharomycetales</taxon>
        <taxon>Saccharomycetaceae</taxon>
        <taxon>Nakaseomyces</taxon>
    </lineage>
</organism>
<reference evidence="7 8" key="1">
    <citation type="submission" date="2015-10" db="EMBL/GenBank/DDBJ databases">
        <title>Draft genomes sequences of Candida glabrata isolates 1A, 1B, 2A, 2B, 3A and 3B.</title>
        <authorList>
            <person name="Haavelsrud O.E."/>
            <person name="Gaustad P."/>
        </authorList>
    </citation>
    <scope>NUCLEOTIDE SEQUENCE [LARGE SCALE GENOMIC DNA]</scope>
    <source>
        <strain evidence="7">910700640</strain>
    </source>
</reference>
<dbReference type="Pfam" id="PF22298">
    <property type="entry name" value="Tsr1_G-like"/>
    <property type="match status" value="1"/>
</dbReference>
<dbReference type="PhylomeDB" id="A0A0W0DC29"/>
<dbReference type="InterPro" id="IPR039761">
    <property type="entry name" value="Bms1/Tsr1"/>
</dbReference>